<evidence type="ECO:0000256" key="1">
    <source>
        <dbReference type="SAM" id="MobiDB-lite"/>
    </source>
</evidence>
<dbReference type="OrthoDB" id="3794517at2759"/>
<feature type="chain" id="PRO_5025455007" description="Extracellular membrane protein CFEM domain-containing protein" evidence="3">
    <location>
        <begin position="29"/>
        <end position="275"/>
    </location>
</feature>
<evidence type="ECO:0000313" key="5">
    <source>
        <dbReference type="Proteomes" id="UP000799778"/>
    </source>
</evidence>
<accession>A0A6A5X895</accession>
<feature type="signal peptide" evidence="3">
    <location>
        <begin position="1"/>
        <end position="28"/>
    </location>
</feature>
<proteinExistence type="predicted"/>
<name>A0A6A5X895_9PLEO</name>
<evidence type="ECO:0000313" key="4">
    <source>
        <dbReference type="EMBL" id="KAF2008974.1"/>
    </source>
</evidence>
<gene>
    <name evidence="4" type="ORF">BU24DRAFT_88996</name>
</gene>
<keyword evidence="5" id="KW-1185">Reference proteome</keyword>
<feature type="region of interest" description="Disordered" evidence="1">
    <location>
        <begin position="141"/>
        <end position="175"/>
    </location>
</feature>
<dbReference type="EMBL" id="ML978080">
    <property type="protein sequence ID" value="KAF2008974.1"/>
    <property type="molecule type" value="Genomic_DNA"/>
</dbReference>
<dbReference type="AlphaFoldDB" id="A0A6A5X895"/>
<dbReference type="CDD" id="cd12087">
    <property type="entry name" value="TM_EGFR-like"/>
    <property type="match status" value="1"/>
</dbReference>
<sequence length="275" mass="29028">MKPFSAKSTSLILPLLSLIAISATPVAAKSTSIFIDQIPLYSRLASCAEDRVSAIIRAQFSGCGDNMQLTSFSCFCIDSSTEFNSILSTAVEEQCALTRTGGLATITKGSPEPEVTKVQELFASYCSKTTLLTDLTSTNTAAATGTQGPQTATAPSLSTATSTSTNSAEESGSSNKTPIAAIVVPCVIVPLALIAAGAFFFIRRRRNHTKPIELADSSATYPHRYSAPKELVGDQKKHEMGIGEDAYAHELGPAIQPVELQGGSPADWKRKETST</sequence>
<feature type="transmembrane region" description="Helical" evidence="2">
    <location>
        <begin position="179"/>
        <end position="202"/>
    </location>
</feature>
<evidence type="ECO:0008006" key="6">
    <source>
        <dbReference type="Google" id="ProtNLM"/>
    </source>
</evidence>
<dbReference type="Proteomes" id="UP000799778">
    <property type="component" value="Unassembled WGS sequence"/>
</dbReference>
<dbReference type="GeneID" id="54292154"/>
<organism evidence="4 5">
    <name type="scientific">Aaosphaeria arxii CBS 175.79</name>
    <dbReference type="NCBI Taxonomy" id="1450172"/>
    <lineage>
        <taxon>Eukaryota</taxon>
        <taxon>Fungi</taxon>
        <taxon>Dikarya</taxon>
        <taxon>Ascomycota</taxon>
        <taxon>Pezizomycotina</taxon>
        <taxon>Dothideomycetes</taxon>
        <taxon>Pleosporomycetidae</taxon>
        <taxon>Pleosporales</taxon>
        <taxon>Pleosporales incertae sedis</taxon>
        <taxon>Aaosphaeria</taxon>
    </lineage>
</organism>
<protein>
    <recommendedName>
        <fullName evidence="6">Extracellular membrane protein CFEM domain-containing protein</fullName>
    </recommendedName>
</protein>
<keyword evidence="3" id="KW-0732">Signal</keyword>
<evidence type="ECO:0000256" key="3">
    <source>
        <dbReference type="SAM" id="SignalP"/>
    </source>
</evidence>
<evidence type="ECO:0000256" key="2">
    <source>
        <dbReference type="SAM" id="Phobius"/>
    </source>
</evidence>
<keyword evidence="2" id="KW-0472">Membrane</keyword>
<keyword evidence="2" id="KW-1133">Transmembrane helix</keyword>
<dbReference type="RefSeq" id="XP_033377313.1">
    <property type="nucleotide sequence ID" value="XM_033534757.1"/>
</dbReference>
<keyword evidence="2" id="KW-0812">Transmembrane</keyword>
<feature type="region of interest" description="Disordered" evidence="1">
    <location>
        <begin position="253"/>
        <end position="275"/>
    </location>
</feature>
<reference evidence="4" key="1">
    <citation type="journal article" date="2020" name="Stud. Mycol.">
        <title>101 Dothideomycetes genomes: a test case for predicting lifestyles and emergence of pathogens.</title>
        <authorList>
            <person name="Haridas S."/>
            <person name="Albert R."/>
            <person name="Binder M."/>
            <person name="Bloem J."/>
            <person name="Labutti K."/>
            <person name="Salamov A."/>
            <person name="Andreopoulos B."/>
            <person name="Baker S."/>
            <person name="Barry K."/>
            <person name="Bills G."/>
            <person name="Bluhm B."/>
            <person name="Cannon C."/>
            <person name="Castanera R."/>
            <person name="Culley D."/>
            <person name="Daum C."/>
            <person name="Ezra D."/>
            <person name="Gonzalez J."/>
            <person name="Henrissat B."/>
            <person name="Kuo A."/>
            <person name="Liang C."/>
            <person name="Lipzen A."/>
            <person name="Lutzoni F."/>
            <person name="Magnuson J."/>
            <person name="Mondo S."/>
            <person name="Nolan M."/>
            <person name="Ohm R."/>
            <person name="Pangilinan J."/>
            <person name="Park H.-J."/>
            <person name="Ramirez L."/>
            <person name="Alfaro M."/>
            <person name="Sun H."/>
            <person name="Tritt A."/>
            <person name="Yoshinaga Y."/>
            <person name="Zwiers L.-H."/>
            <person name="Turgeon B."/>
            <person name="Goodwin S."/>
            <person name="Spatafora J."/>
            <person name="Crous P."/>
            <person name="Grigoriev I."/>
        </authorList>
    </citation>
    <scope>NUCLEOTIDE SEQUENCE</scope>
    <source>
        <strain evidence="4">CBS 175.79</strain>
    </source>
</reference>